<organism evidence="2 3">
    <name type="scientific">Gymnopus androsaceus JB14</name>
    <dbReference type="NCBI Taxonomy" id="1447944"/>
    <lineage>
        <taxon>Eukaryota</taxon>
        <taxon>Fungi</taxon>
        <taxon>Dikarya</taxon>
        <taxon>Basidiomycota</taxon>
        <taxon>Agaricomycotina</taxon>
        <taxon>Agaricomycetes</taxon>
        <taxon>Agaricomycetidae</taxon>
        <taxon>Agaricales</taxon>
        <taxon>Marasmiineae</taxon>
        <taxon>Omphalotaceae</taxon>
        <taxon>Gymnopus</taxon>
    </lineage>
</organism>
<protein>
    <recommendedName>
        <fullName evidence="4">F-box domain-containing protein</fullName>
    </recommendedName>
</protein>
<dbReference type="EMBL" id="ML769385">
    <property type="protein sequence ID" value="KAE9410219.1"/>
    <property type="molecule type" value="Genomic_DNA"/>
</dbReference>
<gene>
    <name evidence="2" type="ORF">BT96DRAFT_366619</name>
</gene>
<dbReference type="AlphaFoldDB" id="A0A6A4II90"/>
<reference evidence="2" key="1">
    <citation type="journal article" date="2019" name="Environ. Microbiol.">
        <title>Fungal ecological strategies reflected in gene transcription - a case study of two litter decomposers.</title>
        <authorList>
            <person name="Barbi F."/>
            <person name="Kohler A."/>
            <person name="Barry K."/>
            <person name="Baskaran P."/>
            <person name="Daum C."/>
            <person name="Fauchery L."/>
            <person name="Ihrmark K."/>
            <person name="Kuo A."/>
            <person name="LaButti K."/>
            <person name="Lipzen A."/>
            <person name="Morin E."/>
            <person name="Grigoriev I.V."/>
            <person name="Henrissat B."/>
            <person name="Lindahl B."/>
            <person name="Martin F."/>
        </authorList>
    </citation>
    <scope>NUCLEOTIDE SEQUENCE</scope>
    <source>
        <strain evidence="2">JB14</strain>
    </source>
</reference>
<evidence type="ECO:0000256" key="1">
    <source>
        <dbReference type="SAM" id="SignalP"/>
    </source>
</evidence>
<sequence>MVGLQNRPSTALSSLILILRCDAVESDTNNFFSILAAFPTVRLLRIDAFNFYLLTTLELSGKVGLGNCNL</sequence>
<evidence type="ECO:0000313" key="3">
    <source>
        <dbReference type="Proteomes" id="UP000799118"/>
    </source>
</evidence>
<feature type="signal peptide" evidence="1">
    <location>
        <begin position="1"/>
        <end position="26"/>
    </location>
</feature>
<evidence type="ECO:0000313" key="2">
    <source>
        <dbReference type="EMBL" id="KAE9410219.1"/>
    </source>
</evidence>
<name>A0A6A4II90_9AGAR</name>
<keyword evidence="1" id="KW-0732">Signal</keyword>
<evidence type="ECO:0008006" key="4">
    <source>
        <dbReference type="Google" id="ProtNLM"/>
    </source>
</evidence>
<accession>A0A6A4II90</accession>
<feature type="chain" id="PRO_5025337962" description="F-box domain-containing protein" evidence="1">
    <location>
        <begin position="27"/>
        <end position="70"/>
    </location>
</feature>
<keyword evidence="3" id="KW-1185">Reference proteome</keyword>
<dbReference type="Proteomes" id="UP000799118">
    <property type="component" value="Unassembled WGS sequence"/>
</dbReference>
<proteinExistence type="predicted"/>